<feature type="region of interest" description="Disordered" evidence="1">
    <location>
        <begin position="197"/>
        <end position="245"/>
    </location>
</feature>
<organism evidence="2">
    <name type="scientific">viral metagenome</name>
    <dbReference type="NCBI Taxonomy" id="1070528"/>
    <lineage>
        <taxon>unclassified sequences</taxon>
        <taxon>metagenomes</taxon>
        <taxon>organismal metagenomes</taxon>
    </lineage>
</organism>
<proteinExistence type="predicted"/>
<sequence length="245" mass="28780">MPPKRDKMVASNSSQKTVQINLRNVIGNYEDEDEEQNDIIAYLNTQINTRSAIVMHPGDLFAVALPGNRVEWYIVFKNISLVTQEEYLQPHNPRSPKVKLDYSDRDFHRVYNPNNEFSLLDLEDELIRKYKYDHTIDIGDLIEVNLGGDDEQSPIVVYFDVTKGVSNIETDEVRHARLMNADINTDMELEYTSHIRGGMKLRRTKGRRMRTMKKKSLKRNKNKNKHSKKSKTRKRRNKRKRTTRS</sequence>
<protein>
    <submittedName>
        <fullName evidence="2">Uncharacterized protein</fullName>
    </submittedName>
</protein>
<dbReference type="EMBL" id="MN738832">
    <property type="protein sequence ID" value="QHT38540.1"/>
    <property type="molecule type" value="Genomic_DNA"/>
</dbReference>
<dbReference type="AlphaFoldDB" id="A0A6C0FFJ5"/>
<reference evidence="2" key="1">
    <citation type="journal article" date="2020" name="Nature">
        <title>Giant virus diversity and host interactions through global metagenomics.</title>
        <authorList>
            <person name="Schulz F."/>
            <person name="Roux S."/>
            <person name="Paez-Espino D."/>
            <person name="Jungbluth S."/>
            <person name="Walsh D.A."/>
            <person name="Denef V.J."/>
            <person name="McMahon K.D."/>
            <person name="Konstantinidis K.T."/>
            <person name="Eloe-Fadrosh E.A."/>
            <person name="Kyrpides N.C."/>
            <person name="Woyke T."/>
        </authorList>
    </citation>
    <scope>NUCLEOTIDE SEQUENCE</scope>
    <source>
        <strain evidence="2">GVMAG-S-ERX556106-38</strain>
    </source>
</reference>
<evidence type="ECO:0000256" key="1">
    <source>
        <dbReference type="SAM" id="MobiDB-lite"/>
    </source>
</evidence>
<accession>A0A6C0FFJ5</accession>
<name>A0A6C0FFJ5_9ZZZZ</name>
<evidence type="ECO:0000313" key="2">
    <source>
        <dbReference type="EMBL" id="QHT38540.1"/>
    </source>
</evidence>